<sequence>MYTMEIKTERCEQCDQVKEKILHLQNLKTNYHFCTGCLEKYFEGQIVFD</sequence>
<proteinExistence type="predicted"/>
<dbReference type="GeneID" id="26630201"/>
<evidence type="ECO:0000313" key="1">
    <source>
        <dbReference type="EMBL" id="ALA12319.1"/>
    </source>
</evidence>
<dbReference type="EMBL" id="KT361649">
    <property type="protein sequence ID" value="ALA12319.1"/>
    <property type="molecule type" value="Genomic_DNA"/>
</dbReference>
<gene>
    <name evidence="1" type="ORF">FERN_53</name>
</gene>
<keyword evidence="2" id="KW-1185">Reference proteome</keyword>
<accession>A0A0K2CXL9</accession>
<reference evidence="1 2" key="1">
    <citation type="journal article" date="2015" name="Genome Announc.">
        <title>Complete Genome Sequences of Nine Phages Capable of Infecting Paenibacillus larvae, the Causative Agent of American Foulbrood Disease in Honeybees.</title>
        <authorList>
            <person name="Tsourkas P.K."/>
            <person name="Yost D.G."/>
            <person name="Krohn A."/>
            <person name="LeBlanc L."/>
            <person name="Zhang A."/>
            <person name="Stamereilers C."/>
            <person name="Amy P.S."/>
        </authorList>
    </citation>
    <scope>NUCLEOTIDE SEQUENCE [LARGE SCALE GENOMIC DNA]</scope>
</reference>
<dbReference type="RefSeq" id="YP_009203255.1">
    <property type="nucleotide sequence ID" value="NC_028851.1"/>
</dbReference>
<dbReference type="OrthoDB" id="36933at10239"/>
<protein>
    <submittedName>
        <fullName evidence="1">Uncharacterized protein</fullName>
    </submittedName>
</protein>
<organism evidence="1 2">
    <name type="scientific">Paenibacillus phage Fern</name>
    <dbReference type="NCBI Taxonomy" id="1636255"/>
    <lineage>
        <taxon>Viruses</taxon>
        <taxon>Duplodnaviria</taxon>
        <taxon>Heunggongvirae</taxon>
        <taxon>Uroviricota</taxon>
        <taxon>Caudoviricetes</taxon>
        <taxon>Fernvirus</taxon>
        <taxon>Fernvirus fern</taxon>
    </lineage>
</organism>
<name>A0A0K2CXL9_9CAUD</name>
<evidence type="ECO:0000313" key="2">
    <source>
        <dbReference type="Proteomes" id="UP000203417"/>
    </source>
</evidence>
<dbReference type="KEGG" id="vg:26630201"/>
<dbReference type="Proteomes" id="UP000203417">
    <property type="component" value="Segment"/>
</dbReference>